<dbReference type="GO" id="GO:0016020">
    <property type="term" value="C:membrane"/>
    <property type="evidence" value="ECO:0007669"/>
    <property type="project" value="UniProtKB-SubCell"/>
</dbReference>
<comment type="subcellular location">
    <subcellularLocation>
        <location evidence="5">Membrane</location>
        <topology evidence="5">Single-pass membrane protein</topology>
    </subcellularLocation>
</comment>
<evidence type="ECO:0000256" key="1">
    <source>
        <dbReference type="ARBA" id="ARBA00009995"/>
    </source>
</evidence>
<dbReference type="AlphaFoldDB" id="A0AAV8VX27"/>
<dbReference type="InterPro" id="IPR050271">
    <property type="entry name" value="UDP-glycosyltransferase"/>
</dbReference>
<keyword evidence="7" id="KW-1185">Reference proteome</keyword>
<accession>A0AAV8VX27</accession>
<gene>
    <name evidence="6" type="ORF">NQ315_011119</name>
</gene>
<dbReference type="PANTHER" id="PTHR48043:SF159">
    <property type="entry name" value="EG:EG0003.4 PROTEIN-RELATED"/>
    <property type="match status" value="1"/>
</dbReference>
<dbReference type="CDD" id="cd03784">
    <property type="entry name" value="GT1_Gtf-like"/>
    <property type="match status" value="1"/>
</dbReference>
<keyword evidence="5" id="KW-0812">Transmembrane</keyword>
<feature type="transmembrane region" description="Helical" evidence="5">
    <location>
        <begin position="463"/>
        <end position="487"/>
    </location>
</feature>
<dbReference type="EMBL" id="JANEYG010000022">
    <property type="protein sequence ID" value="KAJ8918833.1"/>
    <property type="molecule type" value="Genomic_DNA"/>
</dbReference>
<keyword evidence="5" id="KW-0472">Membrane</keyword>
<protein>
    <recommendedName>
        <fullName evidence="5">UDP-glucuronosyltransferase</fullName>
        <ecNumber evidence="5">2.4.1.17</ecNumber>
    </recommendedName>
</protein>
<evidence type="ECO:0000256" key="3">
    <source>
        <dbReference type="ARBA" id="ARBA00022679"/>
    </source>
</evidence>
<evidence type="ECO:0000256" key="5">
    <source>
        <dbReference type="RuleBase" id="RU362059"/>
    </source>
</evidence>
<evidence type="ECO:0000256" key="4">
    <source>
        <dbReference type="RuleBase" id="RU003718"/>
    </source>
</evidence>
<evidence type="ECO:0000256" key="2">
    <source>
        <dbReference type="ARBA" id="ARBA00022676"/>
    </source>
</evidence>
<comment type="catalytic activity">
    <reaction evidence="5">
        <text>glucuronate acceptor + UDP-alpha-D-glucuronate = acceptor beta-D-glucuronoside + UDP + H(+)</text>
        <dbReference type="Rhea" id="RHEA:21032"/>
        <dbReference type="ChEBI" id="CHEBI:15378"/>
        <dbReference type="ChEBI" id="CHEBI:58052"/>
        <dbReference type="ChEBI" id="CHEBI:58223"/>
        <dbReference type="ChEBI" id="CHEBI:132367"/>
        <dbReference type="ChEBI" id="CHEBI:132368"/>
        <dbReference type="EC" id="2.4.1.17"/>
    </reaction>
</comment>
<proteinExistence type="inferred from homology"/>
<reference evidence="6 7" key="1">
    <citation type="journal article" date="2023" name="Insect Mol. Biol.">
        <title>Genome sequencing provides insights into the evolution of gene families encoding plant cell wall-degrading enzymes in longhorned beetles.</title>
        <authorList>
            <person name="Shin N.R."/>
            <person name="Okamura Y."/>
            <person name="Kirsch R."/>
            <person name="Pauchet Y."/>
        </authorList>
    </citation>
    <scope>NUCLEOTIDE SEQUENCE [LARGE SCALE GENOMIC DNA]</scope>
    <source>
        <strain evidence="6">EAD_L_NR</strain>
    </source>
</reference>
<feature type="signal peptide" evidence="5">
    <location>
        <begin position="1"/>
        <end position="18"/>
    </location>
</feature>
<dbReference type="Proteomes" id="UP001159042">
    <property type="component" value="Unassembled WGS sequence"/>
</dbReference>
<organism evidence="6 7">
    <name type="scientific">Exocentrus adspersus</name>
    <dbReference type="NCBI Taxonomy" id="1586481"/>
    <lineage>
        <taxon>Eukaryota</taxon>
        <taxon>Metazoa</taxon>
        <taxon>Ecdysozoa</taxon>
        <taxon>Arthropoda</taxon>
        <taxon>Hexapoda</taxon>
        <taxon>Insecta</taxon>
        <taxon>Pterygota</taxon>
        <taxon>Neoptera</taxon>
        <taxon>Endopterygota</taxon>
        <taxon>Coleoptera</taxon>
        <taxon>Polyphaga</taxon>
        <taxon>Cucujiformia</taxon>
        <taxon>Chrysomeloidea</taxon>
        <taxon>Cerambycidae</taxon>
        <taxon>Lamiinae</taxon>
        <taxon>Acanthocinini</taxon>
        <taxon>Exocentrus</taxon>
    </lineage>
</organism>
<keyword evidence="5" id="KW-0732">Signal</keyword>
<sequence length="511" mass="57934">MNTLSLFLLVATVFCVKCSKILGVFPSPGYSQFILAEKLMTELARRGHEVTVISPYKPKENIKNYRSILVDGLIAATAGDLFEQDQENIFKQIIFLDGFRKVVSEQILADENVQRLIHSNETFDLVIVEQFVNEAHMGFAPHFNAPLISFVSFGISEWSSHFVGNVRLPSVNPLSFAPYTDRMTFFQRLHNAFLNWFEVIFRELVCYPGQQELLNKYFPKQMRLQDIMYNTSIMLLNSHASTTYPATLTTSVIEIGGFHVSQPKTLPSDIKKYLDEASEGAIFFSMGSNLKSADLPKEKLDGILRAFSKLKQKVLWKFEDSDIPNKPNNLFISKWMPQSDILAHPNVIAFITHGGLLSTTEAIHHGVPMIGVPVFGDQKMNVALSVKKGVAVHLPLMQLSEDSLYAALTEIINNSEYSKNAKKFSTILKDQPVKPLDLAIFWIEYVIRHGGAPHLRNAAVDLYWFQLYLLDVILFVVFCLAVFYYSVKLLVRRIFSNVVNSTRKGSKQKMN</sequence>
<dbReference type="SUPFAM" id="SSF53756">
    <property type="entry name" value="UDP-Glycosyltransferase/glycogen phosphorylase"/>
    <property type="match status" value="1"/>
</dbReference>
<dbReference type="InterPro" id="IPR035595">
    <property type="entry name" value="UDP_glycos_trans_CS"/>
</dbReference>
<dbReference type="InterPro" id="IPR002213">
    <property type="entry name" value="UDP_glucos_trans"/>
</dbReference>
<dbReference type="EC" id="2.4.1.17" evidence="5"/>
<dbReference type="GO" id="GO:0015020">
    <property type="term" value="F:glucuronosyltransferase activity"/>
    <property type="evidence" value="ECO:0007669"/>
    <property type="project" value="UniProtKB-EC"/>
</dbReference>
<comment type="caution">
    <text evidence="6">The sequence shown here is derived from an EMBL/GenBank/DDBJ whole genome shotgun (WGS) entry which is preliminary data.</text>
</comment>
<dbReference type="PROSITE" id="PS00375">
    <property type="entry name" value="UDPGT"/>
    <property type="match status" value="1"/>
</dbReference>
<dbReference type="Pfam" id="PF00201">
    <property type="entry name" value="UDPGT"/>
    <property type="match status" value="1"/>
</dbReference>
<dbReference type="Gene3D" id="3.40.50.2000">
    <property type="entry name" value="Glycogen Phosphorylase B"/>
    <property type="match status" value="2"/>
</dbReference>
<dbReference type="PANTHER" id="PTHR48043">
    <property type="entry name" value="EG:EG0003.4 PROTEIN-RELATED"/>
    <property type="match status" value="1"/>
</dbReference>
<name>A0AAV8VX27_9CUCU</name>
<comment type="similarity">
    <text evidence="1 4">Belongs to the UDP-glycosyltransferase family.</text>
</comment>
<keyword evidence="2 4" id="KW-0328">Glycosyltransferase</keyword>
<feature type="chain" id="PRO_5043098257" description="UDP-glucuronosyltransferase" evidence="5">
    <location>
        <begin position="19"/>
        <end position="511"/>
    </location>
</feature>
<evidence type="ECO:0000313" key="7">
    <source>
        <dbReference type="Proteomes" id="UP001159042"/>
    </source>
</evidence>
<keyword evidence="5" id="KW-1133">Transmembrane helix</keyword>
<evidence type="ECO:0000313" key="6">
    <source>
        <dbReference type="EMBL" id="KAJ8918833.1"/>
    </source>
</evidence>
<dbReference type="FunFam" id="3.40.50.2000:FF:000050">
    <property type="entry name" value="UDP-glucuronosyltransferase"/>
    <property type="match status" value="1"/>
</dbReference>
<keyword evidence="3 4" id="KW-0808">Transferase</keyword>